<evidence type="ECO:0000313" key="9">
    <source>
        <dbReference type="EMBL" id="SHK29554.1"/>
    </source>
</evidence>
<dbReference type="GO" id="GO:0005737">
    <property type="term" value="C:cytoplasm"/>
    <property type="evidence" value="ECO:0007669"/>
    <property type="project" value="UniProtKB-SubCell"/>
</dbReference>
<comment type="similarity">
    <text evidence="5">Belongs to the SarZ family.</text>
</comment>
<dbReference type="EMBL" id="FRAG01000044">
    <property type="protein sequence ID" value="SHK29554.1"/>
    <property type="molecule type" value="Genomic_DNA"/>
</dbReference>
<dbReference type="Pfam" id="PF22381">
    <property type="entry name" value="Staph_reg_Sar_Rot"/>
    <property type="match status" value="1"/>
</dbReference>
<comment type="subcellular location">
    <subcellularLocation>
        <location evidence="1">Cytoplasm</location>
    </subcellularLocation>
</comment>
<evidence type="ECO:0000256" key="7">
    <source>
        <dbReference type="ARBA" id="ARBA00047207"/>
    </source>
</evidence>
<dbReference type="InterPro" id="IPR000835">
    <property type="entry name" value="HTH_MarR-typ"/>
</dbReference>
<evidence type="ECO:0000256" key="5">
    <source>
        <dbReference type="ARBA" id="ARBA00046337"/>
    </source>
</evidence>
<dbReference type="PANTHER" id="PTHR42756">
    <property type="entry name" value="TRANSCRIPTIONAL REGULATOR, MARR"/>
    <property type="match status" value="1"/>
</dbReference>
<dbReference type="InterPro" id="IPR036388">
    <property type="entry name" value="WH-like_DNA-bd_sf"/>
</dbReference>
<keyword evidence="3 9" id="KW-0238">DNA-binding</keyword>
<dbReference type="PROSITE" id="PS50995">
    <property type="entry name" value="HTH_MARR_2"/>
    <property type="match status" value="1"/>
</dbReference>
<evidence type="ECO:0000313" key="10">
    <source>
        <dbReference type="Proteomes" id="UP000184465"/>
    </source>
</evidence>
<dbReference type="PANTHER" id="PTHR42756:SF1">
    <property type="entry name" value="TRANSCRIPTIONAL REPRESSOR OF EMRAB OPERON"/>
    <property type="match status" value="1"/>
</dbReference>
<protein>
    <recommendedName>
        <fullName evidence="6">HTH-type transcriptional regulator SarZ</fullName>
    </recommendedName>
    <alternativeName>
        <fullName evidence="7">Staphylococcal accessory regulator Z</fullName>
    </alternativeName>
</protein>
<feature type="domain" description="HTH marR-type" evidence="8">
    <location>
        <begin position="3"/>
        <end position="135"/>
    </location>
</feature>
<accession>A0A1M6RAR0</accession>
<sequence>MEKHDIGKTLFTIHRYFRLFLNYKLKNYELSSAEFLVLLVMIKKDGLSQESINKGLQFDKGFLAKVAKSLENKGYIIRKINQEDRRAYRLFLTDKAKTFIPEIFKILNEWDDTILEGMTKKEMEILNNALDKMLKRVVIKYKKAKEEL</sequence>
<evidence type="ECO:0000259" key="8">
    <source>
        <dbReference type="PROSITE" id="PS50995"/>
    </source>
</evidence>
<dbReference type="STRING" id="1121301.SAMN02745912_02890"/>
<dbReference type="PRINTS" id="PR00598">
    <property type="entry name" value="HTHMARR"/>
</dbReference>
<evidence type="ECO:0000256" key="2">
    <source>
        <dbReference type="ARBA" id="ARBA00023015"/>
    </source>
</evidence>
<gene>
    <name evidence="9" type="ORF">SAMN02745912_02890</name>
</gene>
<dbReference type="Proteomes" id="UP000184465">
    <property type="component" value="Unassembled WGS sequence"/>
</dbReference>
<dbReference type="GO" id="GO:0003677">
    <property type="term" value="F:DNA binding"/>
    <property type="evidence" value="ECO:0007669"/>
    <property type="project" value="UniProtKB-KW"/>
</dbReference>
<dbReference type="InterPro" id="IPR055166">
    <property type="entry name" value="Transc_reg_Sar_Rot_HTH"/>
</dbReference>
<keyword evidence="4" id="KW-0804">Transcription</keyword>
<evidence type="ECO:0000256" key="6">
    <source>
        <dbReference type="ARBA" id="ARBA00047188"/>
    </source>
</evidence>
<evidence type="ECO:0000256" key="4">
    <source>
        <dbReference type="ARBA" id="ARBA00023163"/>
    </source>
</evidence>
<dbReference type="SUPFAM" id="SSF46785">
    <property type="entry name" value="Winged helix' DNA-binding domain"/>
    <property type="match status" value="1"/>
</dbReference>
<keyword evidence="2" id="KW-0805">Transcription regulation</keyword>
<dbReference type="RefSeq" id="WP_073151551.1">
    <property type="nucleotide sequence ID" value="NZ_FRAG01000044.1"/>
</dbReference>
<keyword evidence="10" id="KW-1185">Reference proteome</keyword>
<proteinExistence type="inferred from homology"/>
<dbReference type="OrthoDB" id="795750at2"/>
<evidence type="ECO:0000256" key="3">
    <source>
        <dbReference type="ARBA" id="ARBA00023125"/>
    </source>
</evidence>
<dbReference type="SMART" id="SM00347">
    <property type="entry name" value="HTH_MARR"/>
    <property type="match status" value="1"/>
</dbReference>
<reference evidence="10" key="1">
    <citation type="submission" date="2016-11" db="EMBL/GenBank/DDBJ databases">
        <authorList>
            <person name="Varghese N."/>
            <person name="Submissions S."/>
        </authorList>
    </citation>
    <scope>NUCLEOTIDE SEQUENCE [LARGE SCALE GENOMIC DNA]</scope>
    <source>
        <strain evidence="10">DSM 15212 / CIP 107654 / DViRD3</strain>
    </source>
</reference>
<dbReference type="GO" id="GO:0003700">
    <property type="term" value="F:DNA-binding transcription factor activity"/>
    <property type="evidence" value="ECO:0007669"/>
    <property type="project" value="InterPro"/>
</dbReference>
<name>A0A1M6RAR0_PARC5</name>
<organism evidence="9 10">
    <name type="scientific">Paramaledivibacter caminithermalis (strain DSM 15212 / CIP 107654 / DViRD3)</name>
    <name type="common">Clostridium caminithermale</name>
    <dbReference type="NCBI Taxonomy" id="1121301"/>
    <lineage>
        <taxon>Bacteria</taxon>
        <taxon>Bacillati</taxon>
        <taxon>Bacillota</taxon>
        <taxon>Clostridia</taxon>
        <taxon>Peptostreptococcales</taxon>
        <taxon>Caminicellaceae</taxon>
        <taxon>Paramaledivibacter</taxon>
    </lineage>
</organism>
<dbReference type="InterPro" id="IPR036390">
    <property type="entry name" value="WH_DNA-bd_sf"/>
</dbReference>
<evidence type="ECO:0000256" key="1">
    <source>
        <dbReference type="ARBA" id="ARBA00004496"/>
    </source>
</evidence>
<dbReference type="Gene3D" id="1.10.10.10">
    <property type="entry name" value="Winged helix-like DNA-binding domain superfamily/Winged helix DNA-binding domain"/>
    <property type="match status" value="1"/>
</dbReference>
<dbReference type="AlphaFoldDB" id="A0A1M6RAR0"/>